<dbReference type="EMBL" id="POQS01000003">
    <property type="protein sequence ID" value="PND33335.1"/>
    <property type="molecule type" value="Genomic_DNA"/>
</dbReference>
<protein>
    <recommendedName>
        <fullName evidence="3">DUF2783 domain-containing protein</fullName>
    </recommendedName>
</protein>
<gene>
    <name evidence="1" type="ORF">C1I89_12630</name>
</gene>
<name>A0A2N8KIQ0_9BURK</name>
<evidence type="ECO:0000313" key="2">
    <source>
        <dbReference type="Proteomes" id="UP000235994"/>
    </source>
</evidence>
<keyword evidence="2" id="KW-1185">Reference proteome</keyword>
<sequence length="66" mass="7091">MFDAAAQDRVYTYCSNAIGQAGRERESLFLSRLALLLFERLGDEAACKAAIDAALKDLPQPSLSAG</sequence>
<organism evidence="1 2">
    <name type="scientific">Achromobacter pulmonis</name>
    <dbReference type="NCBI Taxonomy" id="1389932"/>
    <lineage>
        <taxon>Bacteria</taxon>
        <taxon>Pseudomonadati</taxon>
        <taxon>Pseudomonadota</taxon>
        <taxon>Betaproteobacteria</taxon>
        <taxon>Burkholderiales</taxon>
        <taxon>Alcaligenaceae</taxon>
        <taxon>Achromobacter</taxon>
    </lineage>
</organism>
<dbReference type="Proteomes" id="UP000235994">
    <property type="component" value="Unassembled WGS sequence"/>
</dbReference>
<comment type="caution">
    <text evidence="1">The sequence shown here is derived from an EMBL/GenBank/DDBJ whole genome shotgun (WGS) entry which is preliminary data.</text>
</comment>
<evidence type="ECO:0008006" key="3">
    <source>
        <dbReference type="Google" id="ProtNLM"/>
    </source>
</evidence>
<evidence type="ECO:0000313" key="1">
    <source>
        <dbReference type="EMBL" id="PND33335.1"/>
    </source>
</evidence>
<dbReference type="RefSeq" id="WP_102773125.1">
    <property type="nucleotide sequence ID" value="NZ_POQS01000003.1"/>
</dbReference>
<dbReference type="AlphaFoldDB" id="A0A2N8KIQ0"/>
<proteinExistence type="predicted"/>
<accession>A0A2N8KIQ0</accession>
<reference evidence="1 2" key="1">
    <citation type="submission" date="2018-01" db="EMBL/GenBank/DDBJ databases">
        <title>The draft genome of an aniline degradation strain ANB-1.</title>
        <authorList>
            <person name="Zhang L."/>
            <person name="Jiang J."/>
        </authorList>
    </citation>
    <scope>NUCLEOTIDE SEQUENCE [LARGE SCALE GENOMIC DNA]</scope>
    <source>
        <strain evidence="1 2">ANB-1</strain>
    </source>
</reference>